<keyword evidence="1" id="KW-0479">Metal-binding</keyword>
<dbReference type="InterPro" id="IPR006121">
    <property type="entry name" value="HMA_dom"/>
</dbReference>
<evidence type="ECO:0000313" key="6">
    <source>
        <dbReference type="EMBL" id="KAF8715380.1"/>
    </source>
</evidence>
<dbReference type="PROSITE" id="PS50846">
    <property type="entry name" value="HMA_2"/>
    <property type="match status" value="2"/>
</dbReference>
<keyword evidence="7" id="KW-1185">Reference proteome</keyword>
<dbReference type="GO" id="GO:0046872">
    <property type="term" value="F:metal ion binding"/>
    <property type="evidence" value="ECO:0007669"/>
    <property type="project" value="UniProtKB-KW"/>
</dbReference>
<sequence length="315" mass="34943">MGKEARRMLVKAKEATVEEKQKGDNGEEKKQEALPPPPEEIEMRVYMHCKGCAKKVKKILMKFDGVEDVFADATERKVIVKGKKVAADPMKVVEHIKKKTNHIVELISPISPPPEEKKEEEKKEPEPPKPEMESPVIIVVLKMRIHCKACAQWIEKRILNIKGVQHADVDLKASEVKVTGVLEVAKLAQYVYKRTGKHVVIIKSKPLVPPESANCDKANEKEKAEGGEEIEGGGDTGAEENNNVEDTGAIAPANICTCYPQFAFPGGYYSPPPPPPGYFYHAAYPPPSYATYSPHNQMMAPQIFSDENPNTCSVM</sequence>
<comment type="caution">
    <text evidence="6">The sequence shown here is derived from an EMBL/GenBank/DDBJ whole genome shotgun (WGS) entry which is preliminary data.</text>
</comment>
<feature type="compositionally biased region" description="Basic and acidic residues" evidence="4">
    <location>
        <begin position="217"/>
        <end position="226"/>
    </location>
</feature>
<evidence type="ECO:0000259" key="5">
    <source>
        <dbReference type="PROSITE" id="PS50846"/>
    </source>
</evidence>
<feature type="compositionally biased region" description="Basic and acidic residues" evidence="4">
    <location>
        <begin position="1"/>
        <end position="32"/>
    </location>
</feature>
<dbReference type="AlphaFoldDB" id="A0A835BYR0"/>
<evidence type="ECO:0000313" key="7">
    <source>
        <dbReference type="Proteomes" id="UP000636709"/>
    </source>
</evidence>
<dbReference type="PANTHER" id="PTHR46195:SF2">
    <property type="entry name" value="HEAVY METAL-ASSOCIATED ISOPRENYLATED PLANT PROTEIN 7"/>
    <property type="match status" value="1"/>
</dbReference>
<gene>
    <name evidence="6" type="ORF">HU200_027018</name>
</gene>
<accession>A0A835BYR0</accession>
<evidence type="ECO:0000256" key="4">
    <source>
        <dbReference type="SAM" id="MobiDB-lite"/>
    </source>
</evidence>
<feature type="region of interest" description="Disordered" evidence="4">
    <location>
        <begin position="1"/>
        <end position="39"/>
    </location>
</feature>
<dbReference type="OrthoDB" id="785630at2759"/>
<feature type="region of interest" description="Disordered" evidence="4">
    <location>
        <begin position="105"/>
        <end position="131"/>
    </location>
</feature>
<feature type="compositionally biased region" description="Basic and acidic residues" evidence="4">
    <location>
        <begin position="114"/>
        <end position="131"/>
    </location>
</feature>
<keyword evidence="2" id="KW-0449">Lipoprotein</keyword>
<protein>
    <recommendedName>
        <fullName evidence="5">HMA domain-containing protein</fullName>
    </recommendedName>
</protein>
<feature type="domain" description="HMA" evidence="5">
    <location>
        <begin position="136"/>
        <end position="200"/>
    </location>
</feature>
<dbReference type="InterPro" id="IPR044577">
    <property type="entry name" value="HIPP4/7/8/17/18/19"/>
</dbReference>
<keyword evidence="2" id="KW-0636">Prenylation</keyword>
<dbReference type="CDD" id="cd00371">
    <property type="entry name" value="HMA"/>
    <property type="match status" value="2"/>
</dbReference>
<comment type="similarity">
    <text evidence="3">Belongs to the HIPP family.</text>
</comment>
<feature type="region of interest" description="Disordered" evidence="4">
    <location>
        <begin position="211"/>
        <end position="241"/>
    </location>
</feature>
<dbReference type="Gene3D" id="3.30.70.100">
    <property type="match status" value="2"/>
</dbReference>
<dbReference type="PANTHER" id="PTHR46195">
    <property type="entry name" value="HEAVY METAL-ASSOCIATED ISOPRENYLATED PLANT PROTEIN 7"/>
    <property type="match status" value="1"/>
</dbReference>
<dbReference type="Pfam" id="PF00403">
    <property type="entry name" value="HMA"/>
    <property type="match status" value="2"/>
</dbReference>
<feature type="domain" description="HMA" evidence="5">
    <location>
        <begin position="38"/>
        <end position="104"/>
    </location>
</feature>
<evidence type="ECO:0000256" key="3">
    <source>
        <dbReference type="ARBA" id="ARBA00024045"/>
    </source>
</evidence>
<name>A0A835BYR0_9POAL</name>
<evidence type="ECO:0000256" key="1">
    <source>
        <dbReference type="ARBA" id="ARBA00022723"/>
    </source>
</evidence>
<dbReference type="EMBL" id="JACEFO010001732">
    <property type="protein sequence ID" value="KAF8715380.1"/>
    <property type="molecule type" value="Genomic_DNA"/>
</dbReference>
<dbReference type="Proteomes" id="UP000636709">
    <property type="component" value="Unassembled WGS sequence"/>
</dbReference>
<evidence type="ECO:0000256" key="2">
    <source>
        <dbReference type="ARBA" id="ARBA00023289"/>
    </source>
</evidence>
<proteinExistence type="inferred from homology"/>
<organism evidence="6 7">
    <name type="scientific">Digitaria exilis</name>
    <dbReference type="NCBI Taxonomy" id="1010633"/>
    <lineage>
        <taxon>Eukaryota</taxon>
        <taxon>Viridiplantae</taxon>
        <taxon>Streptophyta</taxon>
        <taxon>Embryophyta</taxon>
        <taxon>Tracheophyta</taxon>
        <taxon>Spermatophyta</taxon>
        <taxon>Magnoliopsida</taxon>
        <taxon>Liliopsida</taxon>
        <taxon>Poales</taxon>
        <taxon>Poaceae</taxon>
        <taxon>PACMAD clade</taxon>
        <taxon>Panicoideae</taxon>
        <taxon>Panicodae</taxon>
        <taxon>Paniceae</taxon>
        <taxon>Anthephorinae</taxon>
        <taxon>Digitaria</taxon>
    </lineage>
</organism>
<reference evidence="6" key="1">
    <citation type="submission" date="2020-07" db="EMBL/GenBank/DDBJ databases">
        <title>Genome sequence and genetic diversity analysis of an under-domesticated orphan crop, white fonio (Digitaria exilis).</title>
        <authorList>
            <person name="Bennetzen J.L."/>
            <person name="Chen S."/>
            <person name="Ma X."/>
            <person name="Wang X."/>
            <person name="Yssel A.E.J."/>
            <person name="Chaluvadi S.R."/>
            <person name="Johnson M."/>
            <person name="Gangashetty P."/>
            <person name="Hamidou F."/>
            <person name="Sanogo M.D."/>
            <person name="Zwaenepoel A."/>
            <person name="Wallace J."/>
            <person name="Van De Peer Y."/>
            <person name="Van Deynze A."/>
        </authorList>
    </citation>
    <scope>NUCLEOTIDE SEQUENCE</scope>
    <source>
        <tissue evidence="6">Leaves</tissue>
    </source>
</reference>
<dbReference type="InterPro" id="IPR036163">
    <property type="entry name" value="HMA_dom_sf"/>
</dbReference>
<dbReference type="SUPFAM" id="SSF55008">
    <property type="entry name" value="HMA, heavy metal-associated domain"/>
    <property type="match status" value="2"/>
</dbReference>